<reference evidence="4 6" key="2">
    <citation type="submission" date="2016-11" db="EMBL/GenBank/DDBJ databases">
        <title>Genome sequencing of Amycolatopsis regifaucium.</title>
        <authorList>
            <person name="Mayilraj S."/>
            <person name="Kaur N."/>
        </authorList>
    </citation>
    <scope>NUCLEOTIDE SEQUENCE [LARGE SCALE GENOMIC DNA]</scope>
    <source>
        <strain evidence="4 6">GY080</strain>
    </source>
</reference>
<dbReference type="InterPro" id="IPR036737">
    <property type="entry name" value="OmpA-like_sf"/>
</dbReference>
<evidence type="ECO:0000313" key="6">
    <source>
        <dbReference type="Proteomes" id="UP000186883"/>
    </source>
</evidence>
<dbReference type="SUPFAM" id="SSF103088">
    <property type="entry name" value="OmpA-like"/>
    <property type="match status" value="1"/>
</dbReference>
<dbReference type="Proteomes" id="UP000076321">
    <property type="component" value="Unassembled WGS sequence"/>
</dbReference>
<gene>
    <name evidence="4" type="ORF">ATP06_0203415</name>
    <name evidence="3" type="ORF">AVL48_30490</name>
</gene>
<reference evidence="3 5" key="1">
    <citation type="submission" date="2015-12" db="EMBL/GenBank/DDBJ databases">
        <title>Amycolatopsis regifaucium genome sequencing and assembly.</title>
        <authorList>
            <person name="Mayilraj S."/>
        </authorList>
    </citation>
    <scope>NUCLEOTIDE SEQUENCE [LARGE SCALE GENOMIC DNA]</scope>
    <source>
        <strain evidence="3 5">GY080</strain>
    </source>
</reference>
<dbReference type="GO" id="GO:0016020">
    <property type="term" value="C:membrane"/>
    <property type="evidence" value="ECO:0007669"/>
    <property type="project" value="UniProtKB-UniRule"/>
</dbReference>
<proteinExistence type="predicted"/>
<protein>
    <recommendedName>
        <fullName evidence="2">OmpA-like domain-containing protein</fullName>
    </recommendedName>
</protein>
<evidence type="ECO:0000256" key="1">
    <source>
        <dbReference type="PROSITE-ProRule" id="PRU00473"/>
    </source>
</evidence>
<comment type="caution">
    <text evidence="3">The sequence shown here is derived from an EMBL/GenBank/DDBJ whole genome shotgun (WGS) entry which is preliminary data.</text>
</comment>
<organism evidence="3 5">
    <name type="scientific">Amycolatopsis regifaucium</name>
    <dbReference type="NCBI Taxonomy" id="546365"/>
    <lineage>
        <taxon>Bacteria</taxon>
        <taxon>Bacillati</taxon>
        <taxon>Actinomycetota</taxon>
        <taxon>Actinomycetes</taxon>
        <taxon>Pseudonocardiales</taxon>
        <taxon>Pseudonocardiaceae</taxon>
        <taxon>Amycolatopsis</taxon>
    </lineage>
</organism>
<evidence type="ECO:0000313" key="5">
    <source>
        <dbReference type="Proteomes" id="UP000076321"/>
    </source>
</evidence>
<dbReference type="Proteomes" id="UP000186883">
    <property type="component" value="Unassembled WGS sequence"/>
</dbReference>
<keyword evidence="1" id="KW-0472">Membrane</keyword>
<dbReference type="Gene3D" id="3.30.1330.60">
    <property type="entry name" value="OmpA-like domain"/>
    <property type="match status" value="1"/>
</dbReference>
<accession>A0A154MPQ1</accession>
<evidence type="ECO:0000313" key="4">
    <source>
        <dbReference type="EMBL" id="OKA10666.1"/>
    </source>
</evidence>
<dbReference type="AlphaFoldDB" id="A0A154MPQ1"/>
<evidence type="ECO:0000259" key="2">
    <source>
        <dbReference type="PROSITE" id="PS51123"/>
    </source>
</evidence>
<sequence length="375" mass="37941">MVSACGSRAGAAGGDGERIVILASASSNEPRPSLPREIESLLAEAAHSRDATDGKNGKGSLAIVTTADGDTARTFPLTPRRANGAVEHGLQRESLIEGNVRRVAESVGGLAATHSGVDLLSGIDNAVRGAGHGTLVVLSSGLSTAGGFDLRRTGWQLEPAALAAELKTRGLLPRLDGHRFVMTGLGATAGRQVPLSLPTRERLAAYWREICRAAGAAECLIDDARPEAGPPNGTVPTPEVPVPGIVSVTGPDGTTKTTLSDDVLGFAGDSAALSPAAQGVLAELSARIVAKRAERPTAKVVVRGFTADPPGSTEQGRAELSAARANAVAGALRAAGVEGPIDSSGGGTAPGMTAMSGGAFDEGVAVKMRRVDITY</sequence>
<dbReference type="EMBL" id="LQCI01000010">
    <property type="protein sequence ID" value="KZB85837.1"/>
    <property type="molecule type" value="Genomic_DNA"/>
</dbReference>
<dbReference type="EMBL" id="LOBU02000004">
    <property type="protein sequence ID" value="OKA10666.1"/>
    <property type="molecule type" value="Genomic_DNA"/>
</dbReference>
<name>A0A154MPQ1_9PSEU</name>
<feature type="domain" description="OmpA-like" evidence="2">
    <location>
        <begin position="253"/>
        <end position="375"/>
    </location>
</feature>
<dbReference type="PROSITE" id="PS51123">
    <property type="entry name" value="OMPA_2"/>
    <property type="match status" value="1"/>
</dbReference>
<dbReference type="Pfam" id="PF00691">
    <property type="entry name" value="OmpA"/>
    <property type="match status" value="1"/>
</dbReference>
<keyword evidence="6" id="KW-1185">Reference proteome</keyword>
<dbReference type="InterPro" id="IPR006665">
    <property type="entry name" value="OmpA-like"/>
</dbReference>
<evidence type="ECO:0000313" key="3">
    <source>
        <dbReference type="EMBL" id="KZB85837.1"/>
    </source>
</evidence>